<dbReference type="GO" id="GO:0004851">
    <property type="term" value="F:uroporphyrin-III C-methyltransferase activity"/>
    <property type="evidence" value="ECO:0007669"/>
    <property type="project" value="UniProtKB-EC"/>
</dbReference>
<comment type="caution">
    <text evidence="10">The sequence shown here is derived from an EMBL/GenBank/DDBJ whole genome shotgun (WGS) entry which is preliminary data.</text>
</comment>
<feature type="domain" description="Tetrapyrrole methylase" evidence="9">
    <location>
        <begin position="19"/>
        <end position="227"/>
    </location>
</feature>
<evidence type="ECO:0000256" key="8">
    <source>
        <dbReference type="RuleBase" id="RU003960"/>
    </source>
</evidence>
<dbReference type="InterPro" id="IPR014777">
    <property type="entry name" value="4pyrrole_Mease_sub1"/>
</dbReference>
<evidence type="ECO:0000256" key="2">
    <source>
        <dbReference type="ARBA" id="ARBA00012162"/>
    </source>
</evidence>
<reference evidence="10 11" key="1">
    <citation type="submission" date="2019-02" db="EMBL/GenBank/DDBJ databases">
        <title>Siculibacillus lacustris gen. nov., sp. nov., a new rosette-forming bacterium isolated from a freshwater crater lake (Lake St. Ana, Romania).</title>
        <authorList>
            <person name="Felfoldi T."/>
            <person name="Marton Z."/>
            <person name="Szabo A."/>
            <person name="Mentes A."/>
            <person name="Boka K."/>
            <person name="Marialigeti K."/>
            <person name="Mathe I."/>
            <person name="Koncz M."/>
            <person name="Schumann P."/>
            <person name="Toth E."/>
        </authorList>
    </citation>
    <scope>NUCLEOTIDE SEQUENCE [LARGE SCALE GENOMIC DNA]</scope>
    <source>
        <strain evidence="10 11">SA-279</strain>
    </source>
</reference>
<dbReference type="Proteomes" id="UP000292781">
    <property type="component" value="Unassembled WGS sequence"/>
</dbReference>
<evidence type="ECO:0000313" key="11">
    <source>
        <dbReference type="Proteomes" id="UP000292781"/>
    </source>
</evidence>
<dbReference type="InterPro" id="IPR035996">
    <property type="entry name" value="4pyrrol_Methylase_sf"/>
</dbReference>
<sequence>MIDLGPLTRHLPEFVPGSVWLVGAGPGDPGLLTARAIHALATADVLVYDALVGPDIVALVRPDAEREFAGKRGGKPSAKQRDITERLIELARQGKRVLRLKGGDPFVFGRGGEEALALHQAGVPFHVVPGITAGLGGLAAAGIPATTRDTNQAIVLMTGHYAVEGPEATDWAAFVRTGAPLVLYMAMSNLPAIVAAFTAAGLPPDTPMGFVTRATTPDQKVLVTTLAGAIEDTALAGIEAPTITVVGSIVPLRAALGYGDGRP</sequence>
<comment type="similarity">
    <text evidence="1 8">Belongs to the precorrin methyltransferase family.</text>
</comment>
<dbReference type="FunFam" id="3.40.1010.10:FF:000001">
    <property type="entry name" value="Siroheme synthase"/>
    <property type="match status" value="1"/>
</dbReference>
<protein>
    <recommendedName>
        <fullName evidence="2">uroporphyrinogen-III C-methyltransferase</fullName>
        <ecNumber evidence="2">2.1.1.107</ecNumber>
    </recommendedName>
</protein>
<evidence type="ECO:0000256" key="3">
    <source>
        <dbReference type="ARBA" id="ARBA00022603"/>
    </source>
</evidence>
<keyword evidence="5" id="KW-0949">S-adenosyl-L-methionine</keyword>
<dbReference type="NCBIfam" id="TIGR01469">
    <property type="entry name" value="cobA_cysG_Cterm"/>
    <property type="match status" value="1"/>
</dbReference>
<dbReference type="InterPro" id="IPR006366">
    <property type="entry name" value="CobA/CysG_C"/>
</dbReference>
<dbReference type="Gene3D" id="3.40.1010.10">
    <property type="entry name" value="Cobalt-precorrin-4 Transmethylase, Domain 1"/>
    <property type="match status" value="1"/>
</dbReference>
<dbReference type="OrthoDB" id="9815856at2"/>
<evidence type="ECO:0000259" key="9">
    <source>
        <dbReference type="Pfam" id="PF00590"/>
    </source>
</evidence>
<keyword evidence="6" id="KW-0627">Porphyrin biosynthesis</keyword>
<dbReference type="InterPro" id="IPR000878">
    <property type="entry name" value="4pyrrol_Mease"/>
</dbReference>
<name>A0A4Q9VJH9_9HYPH</name>
<accession>A0A4Q9VJH9</accession>
<dbReference type="PANTHER" id="PTHR45790:SF3">
    <property type="entry name" value="S-ADENOSYL-L-METHIONINE-DEPENDENT UROPORPHYRINOGEN III METHYLTRANSFERASE, CHLOROPLASTIC"/>
    <property type="match status" value="1"/>
</dbReference>
<evidence type="ECO:0000256" key="5">
    <source>
        <dbReference type="ARBA" id="ARBA00022691"/>
    </source>
</evidence>
<dbReference type="InterPro" id="IPR003043">
    <property type="entry name" value="Uropor_MeTrfase_CS"/>
</dbReference>
<dbReference type="RefSeq" id="WP_131310719.1">
    <property type="nucleotide sequence ID" value="NZ_SJFN01000027.1"/>
</dbReference>
<dbReference type="CDD" id="cd11642">
    <property type="entry name" value="SUMT"/>
    <property type="match status" value="1"/>
</dbReference>
<dbReference type="InterPro" id="IPR050161">
    <property type="entry name" value="Siro_Cobalamin_biosynth"/>
</dbReference>
<dbReference type="EMBL" id="SJFN01000027">
    <property type="protein sequence ID" value="TBW35225.1"/>
    <property type="molecule type" value="Genomic_DNA"/>
</dbReference>
<evidence type="ECO:0000256" key="1">
    <source>
        <dbReference type="ARBA" id="ARBA00005879"/>
    </source>
</evidence>
<keyword evidence="4 8" id="KW-0808">Transferase</keyword>
<proteinExistence type="inferred from homology"/>
<dbReference type="AlphaFoldDB" id="A0A4Q9VJH9"/>
<keyword evidence="11" id="KW-1185">Reference proteome</keyword>
<evidence type="ECO:0000256" key="4">
    <source>
        <dbReference type="ARBA" id="ARBA00022679"/>
    </source>
</evidence>
<dbReference type="GO" id="GO:0032259">
    <property type="term" value="P:methylation"/>
    <property type="evidence" value="ECO:0007669"/>
    <property type="project" value="UniProtKB-KW"/>
</dbReference>
<dbReference type="Pfam" id="PF00590">
    <property type="entry name" value="TP_methylase"/>
    <property type="match status" value="1"/>
</dbReference>
<organism evidence="10 11">
    <name type="scientific">Siculibacillus lacustris</name>
    <dbReference type="NCBI Taxonomy" id="1549641"/>
    <lineage>
        <taxon>Bacteria</taxon>
        <taxon>Pseudomonadati</taxon>
        <taxon>Pseudomonadota</taxon>
        <taxon>Alphaproteobacteria</taxon>
        <taxon>Hyphomicrobiales</taxon>
        <taxon>Ancalomicrobiaceae</taxon>
        <taxon>Siculibacillus</taxon>
    </lineage>
</organism>
<comment type="pathway">
    <text evidence="7">Porphyrin-containing compound metabolism; siroheme biosynthesis; precorrin-2 from uroporphyrinogen III: step 1/1.</text>
</comment>
<dbReference type="SUPFAM" id="SSF53790">
    <property type="entry name" value="Tetrapyrrole methylase"/>
    <property type="match status" value="1"/>
</dbReference>
<dbReference type="InterPro" id="IPR014776">
    <property type="entry name" value="4pyrrole_Mease_sub2"/>
</dbReference>
<dbReference type="UniPathway" id="UPA00262">
    <property type="reaction ID" value="UER00211"/>
</dbReference>
<evidence type="ECO:0000256" key="6">
    <source>
        <dbReference type="ARBA" id="ARBA00023244"/>
    </source>
</evidence>
<dbReference type="GO" id="GO:0019354">
    <property type="term" value="P:siroheme biosynthetic process"/>
    <property type="evidence" value="ECO:0007669"/>
    <property type="project" value="UniProtKB-UniPathway"/>
</dbReference>
<evidence type="ECO:0000256" key="7">
    <source>
        <dbReference type="ARBA" id="ARBA00025705"/>
    </source>
</evidence>
<dbReference type="Gene3D" id="3.30.950.10">
    <property type="entry name" value="Methyltransferase, Cobalt-precorrin-4 Transmethylase, Domain 2"/>
    <property type="match status" value="1"/>
</dbReference>
<keyword evidence="3 8" id="KW-0489">Methyltransferase</keyword>
<dbReference type="PROSITE" id="PS00840">
    <property type="entry name" value="SUMT_2"/>
    <property type="match status" value="1"/>
</dbReference>
<gene>
    <name evidence="10" type="primary">cobA</name>
    <name evidence="10" type="ORF">EYW49_16450</name>
</gene>
<dbReference type="NCBIfam" id="NF004790">
    <property type="entry name" value="PRK06136.1"/>
    <property type="match status" value="1"/>
</dbReference>
<dbReference type="EC" id="2.1.1.107" evidence="2"/>
<dbReference type="PANTHER" id="PTHR45790">
    <property type="entry name" value="SIROHEME SYNTHASE-RELATED"/>
    <property type="match status" value="1"/>
</dbReference>
<evidence type="ECO:0000313" key="10">
    <source>
        <dbReference type="EMBL" id="TBW35225.1"/>
    </source>
</evidence>